<dbReference type="AlphaFoldDB" id="A0A2V3IZB8"/>
<keyword evidence="5" id="KW-1185">Reference proteome</keyword>
<evidence type="ECO:0000313" key="5">
    <source>
        <dbReference type="Proteomes" id="UP000247409"/>
    </source>
</evidence>
<feature type="compositionally biased region" description="Basic and acidic residues" evidence="1">
    <location>
        <begin position="398"/>
        <end position="415"/>
    </location>
</feature>
<sequence length="512" mass="57788">MRSFLAHDRPSNPPSHPALPSFLSVSTPNASPSTIPFTTDSTVVPPDDRRPLSPVSTTKPSHTAHFSSKSARHVRPQLAVLNHHSIVTHASAMLHIPRRQPPMTDANYPRSPTHRTSSLADLVHRNENPTPLHPHLSSRPPAPDSDNGSQQERNHQRPAHPPSSLPVLPPPGEVSRTARNTPAAADTSPKHNPRKRRAAHLLPSMPAAPDISSLTQKPDDHASSVALPQVRDPFRISPPPTDDRRPDKFQRPNQHVEGSTDMLPTPSALNNVEHQSPPKSKRRSTGKESRTELLEENRTLRIELEQTKSKLRSAESHIRKMRRDMTKKESLLLKYRSQLVELFESGGDPRLSLRMRDERLHKREERSKVDGESMSNSEDEEQWSAYSPSGSFGPEQSEDFRRGPDRDVMSRSEGAHKHRRTRAPAWTPREEEIFMEAYHKHGCQWKLYQNSLPGRSRRQIQSHGSYLIRQGKLAKKNSRPWQRRKARPEGAPSSTVKDADVETQGGHRSDEE</sequence>
<feature type="compositionally biased region" description="Basic and acidic residues" evidence="1">
    <location>
        <begin position="362"/>
        <end position="371"/>
    </location>
</feature>
<dbReference type="Gene3D" id="1.10.10.60">
    <property type="entry name" value="Homeodomain-like"/>
    <property type="match status" value="1"/>
</dbReference>
<gene>
    <name evidence="4" type="ORF">BWQ96_02632</name>
</gene>
<feature type="compositionally biased region" description="Basic residues" evidence="1">
    <location>
        <begin position="472"/>
        <end position="486"/>
    </location>
</feature>
<dbReference type="SUPFAM" id="SSF46689">
    <property type="entry name" value="Homeodomain-like"/>
    <property type="match status" value="1"/>
</dbReference>
<dbReference type="OrthoDB" id="21357at2759"/>
<reference evidence="4 5" key="1">
    <citation type="journal article" date="2018" name="Mol. Biol. Evol.">
        <title>Analysis of the draft genome of the red seaweed Gracilariopsis chorda provides insights into genome size evolution in Rhodophyta.</title>
        <authorList>
            <person name="Lee J."/>
            <person name="Yang E.C."/>
            <person name="Graf L."/>
            <person name="Yang J.H."/>
            <person name="Qiu H."/>
            <person name="Zel Zion U."/>
            <person name="Chan C.X."/>
            <person name="Stephens T.G."/>
            <person name="Weber A.P.M."/>
            <person name="Boo G.H."/>
            <person name="Boo S.M."/>
            <person name="Kim K.M."/>
            <person name="Shin Y."/>
            <person name="Jung M."/>
            <person name="Lee S.J."/>
            <person name="Yim H.S."/>
            <person name="Lee J.H."/>
            <person name="Bhattacharya D."/>
            <person name="Yoon H.S."/>
        </authorList>
    </citation>
    <scope>NUCLEOTIDE SEQUENCE [LARGE SCALE GENOMIC DNA]</scope>
    <source>
        <strain evidence="4 5">SKKU-2015</strain>
        <tissue evidence="4">Whole body</tissue>
    </source>
</reference>
<dbReference type="InterPro" id="IPR001005">
    <property type="entry name" value="SANT/Myb"/>
</dbReference>
<dbReference type="Proteomes" id="UP000247409">
    <property type="component" value="Unassembled WGS sequence"/>
</dbReference>
<feature type="region of interest" description="Disordered" evidence="1">
    <location>
        <begin position="362"/>
        <end position="425"/>
    </location>
</feature>
<feature type="compositionally biased region" description="Polar residues" evidence="1">
    <location>
        <begin position="267"/>
        <end position="278"/>
    </location>
</feature>
<evidence type="ECO:0000256" key="1">
    <source>
        <dbReference type="SAM" id="MobiDB-lite"/>
    </source>
</evidence>
<feature type="compositionally biased region" description="Pro residues" evidence="1">
    <location>
        <begin position="159"/>
        <end position="172"/>
    </location>
</feature>
<feature type="compositionally biased region" description="Basic and acidic residues" evidence="1">
    <location>
        <begin position="241"/>
        <end position="250"/>
    </location>
</feature>
<name>A0A2V3IZB8_9FLOR</name>
<feature type="region of interest" description="Disordered" evidence="1">
    <location>
        <begin position="465"/>
        <end position="512"/>
    </location>
</feature>
<feature type="compositionally biased region" description="Basic and acidic residues" evidence="1">
    <location>
        <begin position="1"/>
        <end position="10"/>
    </location>
</feature>
<dbReference type="InterPro" id="IPR017930">
    <property type="entry name" value="Myb_dom"/>
</dbReference>
<dbReference type="PROSITE" id="PS51294">
    <property type="entry name" value="HTH_MYB"/>
    <property type="match status" value="1"/>
</dbReference>
<organism evidence="4 5">
    <name type="scientific">Gracilariopsis chorda</name>
    <dbReference type="NCBI Taxonomy" id="448386"/>
    <lineage>
        <taxon>Eukaryota</taxon>
        <taxon>Rhodophyta</taxon>
        <taxon>Florideophyceae</taxon>
        <taxon>Rhodymeniophycidae</taxon>
        <taxon>Gracilariales</taxon>
        <taxon>Gracilariaceae</taxon>
        <taxon>Gracilariopsis</taxon>
    </lineage>
</organism>
<comment type="caution">
    <text evidence="4">The sequence shown here is derived from an EMBL/GenBank/DDBJ whole genome shotgun (WGS) entry which is preliminary data.</text>
</comment>
<dbReference type="Pfam" id="PF00249">
    <property type="entry name" value="Myb_DNA-binding"/>
    <property type="match status" value="1"/>
</dbReference>
<feature type="domain" description="Myb-like" evidence="2">
    <location>
        <begin position="418"/>
        <end position="468"/>
    </location>
</feature>
<dbReference type="CDD" id="cd00167">
    <property type="entry name" value="SANT"/>
    <property type="match status" value="1"/>
</dbReference>
<dbReference type="PROSITE" id="PS50090">
    <property type="entry name" value="MYB_LIKE"/>
    <property type="match status" value="1"/>
</dbReference>
<proteinExistence type="predicted"/>
<dbReference type="EMBL" id="NBIV01000023">
    <property type="protein sequence ID" value="PXF47488.1"/>
    <property type="molecule type" value="Genomic_DNA"/>
</dbReference>
<evidence type="ECO:0000313" key="4">
    <source>
        <dbReference type="EMBL" id="PXF47488.1"/>
    </source>
</evidence>
<feature type="region of interest" description="Disordered" evidence="1">
    <location>
        <begin position="1"/>
        <end position="72"/>
    </location>
</feature>
<dbReference type="SMART" id="SM00717">
    <property type="entry name" value="SANT"/>
    <property type="match status" value="1"/>
</dbReference>
<feature type="region of interest" description="Disordered" evidence="1">
    <location>
        <begin position="93"/>
        <end position="298"/>
    </location>
</feature>
<protein>
    <submittedName>
        <fullName evidence="4">Myb-like protein D</fullName>
    </submittedName>
</protein>
<feature type="compositionally biased region" description="Basic and acidic residues" evidence="1">
    <location>
        <begin position="497"/>
        <end position="512"/>
    </location>
</feature>
<feature type="compositionally biased region" description="Polar residues" evidence="1">
    <location>
        <begin position="54"/>
        <end position="69"/>
    </location>
</feature>
<dbReference type="InterPro" id="IPR009057">
    <property type="entry name" value="Homeodomain-like_sf"/>
</dbReference>
<feature type="compositionally biased region" description="Basic and acidic residues" evidence="1">
    <location>
        <begin position="285"/>
        <end position="298"/>
    </location>
</feature>
<evidence type="ECO:0000259" key="2">
    <source>
        <dbReference type="PROSITE" id="PS50090"/>
    </source>
</evidence>
<accession>A0A2V3IZB8</accession>
<feature type="domain" description="HTH myb-type" evidence="3">
    <location>
        <begin position="418"/>
        <end position="472"/>
    </location>
</feature>
<evidence type="ECO:0000259" key="3">
    <source>
        <dbReference type="PROSITE" id="PS51294"/>
    </source>
</evidence>
<feature type="compositionally biased region" description="Polar residues" evidence="1">
    <location>
        <begin position="23"/>
        <end position="42"/>
    </location>
</feature>